<evidence type="ECO:0000259" key="7">
    <source>
        <dbReference type="PROSITE" id="PS50164"/>
    </source>
</evidence>
<keyword evidence="4" id="KW-0267">Excision nuclease</keyword>
<dbReference type="PANTHER" id="PTHR30562">
    <property type="entry name" value="UVRC/OXIDOREDUCTASE"/>
    <property type="match status" value="1"/>
</dbReference>
<dbReference type="Pfam" id="PF02151">
    <property type="entry name" value="UVR"/>
    <property type="match status" value="1"/>
</dbReference>
<dbReference type="SUPFAM" id="SSF46600">
    <property type="entry name" value="C-terminal UvrC-binding domain of UvrB"/>
    <property type="match status" value="1"/>
</dbReference>
<protein>
    <submittedName>
        <fullName evidence="9">Unannotated protein</fullName>
    </submittedName>
</protein>
<dbReference type="PROSITE" id="PS50165">
    <property type="entry name" value="UVRC"/>
    <property type="match status" value="1"/>
</dbReference>
<dbReference type="SUPFAM" id="SSF82771">
    <property type="entry name" value="GIY-YIG endonuclease"/>
    <property type="match status" value="1"/>
</dbReference>
<evidence type="ECO:0000256" key="5">
    <source>
        <dbReference type="ARBA" id="ARBA00023204"/>
    </source>
</evidence>
<evidence type="ECO:0000256" key="2">
    <source>
        <dbReference type="ARBA" id="ARBA00022763"/>
    </source>
</evidence>
<dbReference type="EMBL" id="CAFBPY010000014">
    <property type="protein sequence ID" value="CAB5034447.1"/>
    <property type="molecule type" value="Genomic_DNA"/>
</dbReference>
<evidence type="ECO:0000259" key="6">
    <source>
        <dbReference type="PROSITE" id="PS50151"/>
    </source>
</evidence>
<keyword evidence="1" id="KW-0963">Cytoplasm</keyword>
<dbReference type="GO" id="GO:0009380">
    <property type="term" value="C:excinuclease repair complex"/>
    <property type="evidence" value="ECO:0007669"/>
    <property type="project" value="InterPro"/>
</dbReference>
<name>A0A6J7RZX7_9ZZZZ</name>
<dbReference type="PROSITE" id="PS50164">
    <property type="entry name" value="GIY_YIG"/>
    <property type="match status" value="1"/>
</dbReference>
<feature type="domain" description="UVR" evidence="6">
    <location>
        <begin position="204"/>
        <end position="239"/>
    </location>
</feature>
<dbReference type="GO" id="GO:0003677">
    <property type="term" value="F:DNA binding"/>
    <property type="evidence" value="ECO:0007669"/>
    <property type="project" value="InterPro"/>
</dbReference>
<dbReference type="Gene3D" id="3.30.420.340">
    <property type="entry name" value="UvrC, RNAse H endonuclease domain"/>
    <property type="match status" value="1"/>
</dbReference>
<keyword evidence="3" id="KW-0228">DNA excision</keyword>
<dbReference type="InterPro" id="IPR035901">
    <property type="entry name" value="GIY-YIG_endonuc_sf"/>
</dbReference>
<dbReference type="PROSITE" id="PS50151">
    <property type="entry name" value="UVR"/>
    <property type="match status" value="1"/>
</dbReference>
<keyword evidence="2" id="KW-0227">DNA damage</keyword>
<dbReference type="AlphaFoldDB" id="A0A6J7RZX7"/>
<dbReference type="Gene3D" id="4.10.860.10">
    <property type="entry name" value="UVR domain"/>
    <property type="match status" value="1"/>
</dbReference>
<feature type="domain" description="UvrC family homology region profile" evidence="8">
    <location>
        <begin position="255"/>
        <end position="502"/>
    </location>
</feature>
<dbReference type="GO" id="GO:0009381">
    <property type="term" value="F:excinuclease ABC activity"/>
    <property type="evidence" value="ECO:0007669"/>
    <property type="project" value="InterPro"/>
</dbReference>
<dbReference type="InterPro" id="IPR038476">
    <property type="entry name" value="UvrC_RNase_H_dom_sf"/>
</dbReference>
<dbReference type="SUPFAM" id="SSF47781">
    <property type="entry name" value="RuvA domain 2-like"/>
    <property type="match status" value="1"/>
</dbReference>
<dbReference type="InterPro" id="IPR050066">
    <property type="entry name" value="UvrABC_protein_C"/>
</dbReference>
<dbReference type="FunFam" id="3.40.1440.10:FF:000001">
    <property type="entry name" value="UvrABC system protein C"/>
    <property type="match status" value="1"/>
</dbReference>
<evidence type="ECO:0000256" key="4">
    <source>
        <dbReference type="ARBA" id="ARBA00022881"/>
    </source>
</evidence>
<dbReference type="NCBIfam" id="TIGR00194">
    <property type="entry name" value="uvrC"/>
    <property type="match status" value="1"/>
</dbReference>
<dbReference type="GO" id="GO:0006289">
    <property type="term" value="P:nucleotide-excision repair"/>
    <property type="evidence" value="ECO:0007669"/>
    <property type="project" value="InterPro"/>
</dbReference>
<keyword evidence="5" id="KW-0234">DNA repair</keyword>
<dbReference type="InterPro" id="IPR001162">
    <property type="entry name" value="UvrC_RNase_H_dom"/>
</dbReference>
<organism evidence="9">
    <name type="scientific">freshwater metagenome</name>
    <dbReference type="NCBI Taxonomy" id="449393"/>
    <lineage>
        <taxon>unclassified sequences</taxon>
        <taxon>metagenomes</taxon>
        <taxon>ecological metagenomes</taxon>
    </lineage>
</organism>
<evidence type="ECO:0000256" key="3">
    <source>
        <dbReference type="ARBA" id="ARBA00022769"/>
    </source>
</evidence>
<dbReference type="Pfam" id="PF08459">
    <property type="entry name" value="UvrC_RNaseH_dom"/>
    <property type="match status" value="1"/>
</dbReference>
<dbReference type="InterPro" id="IPR036876">
    <property type="entry name" value="UVR_dom_sf"/>
</dbReference>
<dbReference type="Pfam" id="PF14520">
    <property type="entry name" value="HHH_5"/>
    <property type="match status" value="1"/>
</dbReference>
<dbReference type="PANTHER" id="PTHR30562:SF1">
    <property type="entry name" value="UVRABC SYSTEM PROTEIN C"/>
    <property type="match status" value="1"/>
</dbReference>
<evidence type="ECO:0000259" key="8">
    <source>
        <dbReference type="PROSITE" id="PS50165"/>
    </source>
</evidence>
<dbReference type="InterPro" id="IPR047296">
    <property type="entry name" value="GIY-YIG_UvrC_Cho"/>
</dbReference>
<dbReference type="Pfam" id="PF22920">
    <property type="entry name" value="UvrC_RNaseH"/>
    <property type="match status" value="1"/>
</dbReference>
<evidence type="ECO:0000256" key="1">
    <source>
        <dbReference type="ARBA" id="ARBA00022490"/>
    </source>
</evidence>
<dbReference type="InterPro" id="IPR003583">
    <property type="entry name" value="Hlx-hairpin-Hlx_DNA-bd_motif"/>
</dbReference>
<dbReference type="SMART" id="SM00278">
    <property type="entry name" value="HhH1"/>
    <property type="match status" value="2"/>
</dbReference>
<reference evidence="9" key="1">
    <citation type="submission" date="2020-05" db="EMBL/GenBank/DDBJ databases">
        <authorList>
            <person name="Chiriac C."/>
            <person name="Salcher M."/>
            <person name="Ghai R."/>
            <person name="Kavagutti S V."/>
        </authorList>
    </citation>
    <scope>NUCLEOTIDE SEQUENCE</scope>
</reference>
<dbReference type="Gene3D" id="3.40.1440.10">
    <property type="entry name" value="GIY-YIG endonuclease"/>
    <property type="match status" value="1"/>
</dbReference>
<dbReference type="Pfam" id="PF01541">
    <property type="entry name" value="GIY-YIG"/>
    <property type="match status" value="1"/>
</dbReference>
<dbReference type="Gene3D" id="1.10.150.20">
    <property type="entry name" value="5' to 3' exonuclease, C-terminal subdomain"/>
    <property type="match status" value="1"/>
</dbReference>
<dbReference type="SMART" id="SM00465">
    <property type="entry name" value="GIYc"/>
    <property type="match status" value="1"/>
</dbReference>
<dbReference type="CDD" id="cd10434">
    <property type="entry name" value="GIY-YIG_UvrC_Cho"/>
    <property type="match status" value="1"/>
</dbReference>
<sequence length="645" mass="72982">MADPLSYRPENIPTDPGVYRFRTATGKIIYVGKAKNLRSRLSSYFQKNLPERTKQMVWSAASVDWTIVKNEIEALQLEFTWIRSESPRFNVVFRDDKSYPYLAVSNKDKYPRLFITRKEKKKDVKYFGPYPHAWALRELYDLVQSSFPIRSCSAGVFNSAKRSGRPCLLGFIDKCAAPCVGKISESDHVQLTKELINFLSEDPSKLMATLTKEMESLSANEEFEKAARIRDRVSALEKISTTNTVVLPDQTDADIFGLYLEEIDAAVTLFLVRKGRILGARSWIVERPDESTAEEIMEKILLNHYLTEGLEDFPREVLVSYLPESINAVEEIISDRSGHRIEVRVPQRGEKKELHETVIRNSQDALNRYRLKRTSDLSTRTQALAQLQESLEMKEAPLRIECFDISNLQGTQMVASMVVFEDGVPKKSEYRRFEINLPENGTLDDTAAINQVLTRRLNRLKIESDLDKNETDEKLIRKFAYKPQLIIVDGGKPQVSAAARALAGFDITFCGIAKRLEEVWLPNQKDPIIFPRNSEAMYLIQRIRDEAHRFAITYHRSKRSKAMLESTLEDIPGLGQARARSLITHFGSVTKLRGASEEQIAQLPGIGSKLAKTIAEYLGDTGMAGKVPAASGIDMASGEILDSRG</sequence>
<accession>A0A6J7RZX7</accession>
<dbReference type="InterPro" id="IPR004791">
    <property type="entry name" value="UvrC"/>
</dbReference>
<dbReference type="HAMAP" id="MF_00203">
    <property type="entry name" value="UvrC"/>
    <property type="match status" value="1"/>
</dbReference>
<gene>
    <name evidence="9" type="ORF">UFOPK4209_00167</name>
</gene>
<feature type="domain" description="GIY-YIG" evidence="7">
    <location>
        <begin position="14"/>
        <end position="91"/>
    </location>
</feature>
<evidence type="ECO:0000313" key="9">
    <source>
        <dbReference type="EMBL" id="CAB5034447.1"/>
    </source>
</evidence>
<proteinExistence type="inferred from homology"/>
<dbReference type="InterPro" id="IPR001943">
    <property type="entry name" value="UVR_dom"/>
</dbReference>
<dbReference type="InterPro" id="IPR010994">
    <property type="entry name" value="RuvA_2-like"/>
</dbReference>
<dbReference type="InterPro" id="IPR000305">
    <property type="entry name" value="GIY-YIG_endonuc"/>
</dbReference>
<dbReference type="NCBIfam" id="NF001824">
    <property type="entry name" value="PRK00558.1-5"/>
    <property type="match status" value="1"/>
</dbReference>